<evidence type="ECO:0000256" key="4">
    <source>
        <dbReference type="SAM" id="MobiDB-lite"/>
    </source>
</evidence>
<dbReference type="GO" id="GO:1990904">
    <property type="term" value="C:ribonucleoprotein complex"/>
    <property type="evidence" value="ECO:0007669"/>
    <property type="project" value="InterPro"/>
</dbReference>
<evidence type="ECO:0000259" key="5">
    <source>
        <dbReference type="PROSITE" id="PS50020"/>
    </source>
</evidence>
<dbReference type="Pfam" id="PF00076">
    <property type="entry name" value="RRM_1"/>
    <property type="match status" value="2"/>
</dbReference>
<dbReference type="PROSITE" id="PS01159">
    <property type="entry name" value="WW_DOMAIN_1"/>
    <property type="match status" value="1"/>
</dbReference>
<evidence type="ECO:0000313" key="8">
    <source>
        <dbReference type="Proteomes" id="UP001172457"/>
    </source>
</evidence>
<dbReference type="InterPro" id="IPR000504">
    <property type="entry name" value="RRM_dom"/>
</dbReference>
<evidence type="ECO:0000313" key="7">
    <source>
        <dbReference type="EMBL" id="KAJ9547742.1"/>
    </source>
</evidence>
<keyword evidence="2 3" id="KW-0694">RNA-binding</keyword>
<dbReference type="PANTHER" id="PTHR24012">
    <property type="entry name" value="RNA BINDING PROTEIN"/>
    <property type="match status" value="1"/>
</dbReference>
<dbReference type="Pfam" id="PF00397">
    <property type="entry name" value="WW"/>
    <property type="match status" value="1"/>
</dbReference>
<feature type="domain" description="RRM" evidence="6">
    <location>
        <begin position="76"/>
        <end position="157"/>
    </location>
</feature>
<reference evidence="7" key="1">
    <citation type="submission" date="2023-03" db="EMBL/GenBank/DDBJ databases">
        <title>Chromosome-scale reference genome and RAD-based genetic map of yellow starthistle (Centaurea solstitialis) reveal putative structural variation and QTLs associated with invader traits.</title>
        <authorList>
            <person name="Reatini B."/>
            <person name="Cang F.A."/>
            <person name="Jiang Q."/>
            <person name="Mckibben M.T.W."/>
            <person name="Barker M.S."/>
            <person name="Rieseberg L.H."/>
            <person name="Dlugosch K.M."/>
        </authorList>
    </citation>
    <scope>NUCLEOTIDE SEQUENCE</scope>
    <source>
        <strain evidence="7">CAN-66</strain>
        <tissue evidence="7">Leaf</tissue>
    </source>
</reference>
<feature type="domain" description="RRM" evidence="6">
    <location>
        <begin position="170"/>
        <end position="250"/>
    </location>
</feature>
<evidence type="ECO:0000259" key="6">
    <source>
        <dbReference type="PROSITE" id="PS50102"/>
    </source>
</evidence>
<dbReference type="Gene3D" id="2.20.70.10">
    <property type="match status" value="1"/>
</dbReference>
<feature type="region of interest" description="Disordered" evidence="4">
    <location>
        <begin position="256"/>
        <end position="308"/>
    </location>
</feature>
<dbReference type="CDD" id="cd00201">
    <property type="entry name" value="WW"/>
    <property type="match status" value="1"/>
</dbReference>
<protein>
    <submittedName>
        <fullName evidence="7">Uncharacterized protein</fullName>
    </submittedName>
</protein>
<dbReference type="InterPro" id="IPR002343">
    <property type="entry name" value="Hud_Sxl_RNA"/>
</dbReference>
<evidence type="ECO:0000256" key="1">
    <source>
        <dbReference type="ARBA" id="ARBA00022737"/>
    </source>
</evidence>
<feature type="compositionally biased region" description="Low complexity" evidence="4">
    <location>
        <begin position="288"/>
        <end position="302"/>
    </location>
</feature>
<feature type="domain" description="WW" evidence="5">
    <location>
        <begin position="306"/>
        <end position="339"/>
    </location>
</feature>
<dbReference type="SMART" id="SM00360">
    <property type="entry name" value="RRM"/>
    <property type="match status" value="2"/>
</dbReference>
<keyword evidence="1" id="KW-0677">Repeat</keyword>
<evidence type="ECO:0000256" key="2">
    <source>
        <dbReference type="ARBA" id="ARBA00022884"/>
    </source>
</evidence>
<dbReference type="PROSITE" id="PS50102">
    <property type="entry name" value="RRM"/>
    <property type="match status" value="2"/>
</dbReference>
<dbReference type="PROSITE" id="PS50020">
    <property type="entry name" value="WW_DOMAIN_2"/>
    <property type="match status" value="1"/>
</dbReference>
<gene>
    <name evidence="7" type="ORF">OSB04_020285</name>
</gene>
<dbReference type="InterPro" id="IPR012677">
    <property type="entry name" value="Nucleotide-bd_a/b_plait_sf"/>
</dbReference>
<dbReference type="PRINTS" id="PR00961">
    <property type="entry name" value="HUDSXLRNA"/>
</dbReference>
<dbReference type="InterPro" id="IPR036020">
    <property type="entry name" value="WW_dom_sf"/>
</dbReference>
<sequence>MDEEYQQRSSWSYDNNNSMAAYNDFNNNHNDGGFSNHNHNHRSSSRYQDDSFNGTGSGFSHGRKRQFSHEYVDSCAKLYVRGVPREVTEQDIRSIFGKHGNIIEVVLFKELKSLHEQECCFVKYAKIEEADQAIRALHNHHTFPGGMRPIEVKYASKKPERPGCMRTHEYKVFVGSMNKQASIAEITEIFSPYGCVEDVFLLRDEHKQKRGMGFISYPHKDMAVAAINALNGKYVMKGCDQPLVVRFADPKKPKTGEYRSAPYVNDPVGRTSHPNGSHMSSQTGSDAPPSVSSTCSVPTTSSEMSDPGDCDWSEHICPDGNAYYYNCVTCESRWEKPDEYRFHEQQLQSAGMA</sequence>
<dbReference type="Gene3D" id="3.30.70.330">
    <property type="match status" value="2"/>
</dbReference>
<dbReference type="SUPFAM" id="SSF51045">
    <property type="entry name" value="WW domain"/>
    <property type="match status" value="1"/>
</dbReference>
<proteinExistence type="predicted"/>
<dbReference type="InterPro" id="IPR035979">
    <property type="entry name" value="RBD_domain_sf"/>
</dbReference>
<organism evidence="7 8">
    <name type="scientific">Centaurea solstitialis</name>
    <name type="common">yellow star-thistle</name>
    <dbReference type="NCBI Taxonomy" id="347529"/>
    <lineage>
        <taxon>Eukaryota</taxon>
        <taxon>Viridiplantae</taxon>
        <taxon>Streptophyta</taxon>
        <taxon>Embryophyta</taxon>
        <taxon>Tracheophyta</taxon>
        <taxon>Spermatophyta</taxon>
        <taxon>Magnoliopsida</taxon>
        <taxon>eudicotyledons</taxon>
        <taxon>Gunneridae</taxon>
        <taxon>Pentapetalae</taxon>
        <taxon>asterids</taxon>
        <taxon>campanulids</taxon>
        <taxon>Asterales</taxon>
        <taxon>Asteraceae</taxon>
        <taxon>Carduoideae</taxon>
        <taxon>Cardueae</taxon>
        <taxon>Centaureinae</taxon>
        <taxon>Centaurea</taxon>
    </lineage>
</organism>
<comment type="caution">
    <text evidence="7">The sequence shown here is derived from an EMBL/GenBank/DDBJ whole genome shotgun (WGS) entry which is preliminary data.</text>
</comment>
<dbReference type="GO" id="GO:0003723">
    <property type="term" value="F:RNA binding"/>
    <property type="evidence" value="ECO:0007669"/>
    <property type="project" value="UniProtKB-UniRule"/>
</dbReference>
<dbReference type="SUPFAM" id="SSF54928">
    <property type="entry name" value="RNA-binding domain, RBD"/>
    <property type="match status" value="2"/>
</dbReference>
<accession>A0AA38W5R4</accession>
<dbReference type="SMART" id="SM00456">
    <property type="entry name" value="WW"/>
    <property type="match status" value="1"/>
</dbReference>
<keyword evidence="8" id="KW-1185">Reference proteome</keyword>
<evidence type="ECO:0000256" key="3">
    <source>
        <dbReference type="PROSITE-ProRule" id="PRU00176"/>
    </source>
</evidence>
<dbReference type="InterPro" id="IPR001202">
    <property type="entry name" value="WW_dom"/>
</dbReference>
<feature type="compositionally biased region" description="Polar residues" evidence="4">
    <location>
        <begin position="272"/>
        <end position="285"/>
    </location>
</feature>
<dbReference type="AlphaFoldDB" id="A0AA38W5R4"/>
<dbReference type="Proteomes" id="UP001172457">
    <property type="component" value="Chromosome 5"/>
</dbReference>
<feature type="region of interest" description="Disordered" evidence="4">
    <location>
        <begin position="22"/>
        <end position="59"/>
    </location>
</feature>
<dbReference type="EMBL" id="JARYMX010000005">
    <property type="protein sequence ID" value="KAJ9547742.1"/>
    <property type="molecule type" value="Genomic_DNA"/>
</dbReference>
<feature type="compositionally biased region" description="Low complexity" evidence="4">
    <location>
        <begin position="23"/>
        <end position="37"/>
    </location>
</feature>
<name>A0AA38W5R4_9ASTR</name>